<dbReference type="RefSeq" id="WP_132963565.1">
    <property type="nucleotide sequence ID" value="NZ_SMAH01000020.1"/>
</dbReference>
<comment type="caution">
    <text evidence="1">The sequence shown here is derived from an EMBL/GenBank/DDBJ whole genome shotgun (WGS) entry which is preliminary data.</text>
</comment>
<evidence type="ECO:0000313" key="4">
    <source>
        <dbReference type="Proteomes" id="UP000315577"/>
    </source>
</evidence>
<organism evidence="1 3">
    <name type="scientific">Tepidimonas ignava</name>
    <dbReference type="NCBI Taxonomy" id="114249"/>
    <lineage>
        <taxon>Bacteria</taxon>
        <taxon>Pseudomonadati</taxon>
        <taxon>Pseudomonadota</taxon>
        <taxon>Betaproteobacteria</taxon>
        <taxon>Burkholderiales</taxon>
        <taxon>Tepidimonas</taxon>
    </lineage>
</organism>
<evidence type="ECO:0000313" key="2">
    <source>
        <dbReference type="EMBL" id="TSE18915.1"/>
    </source>
</evidence>
<dbReference type="OrthoDB" id="9880231at2"/>
<reference evidence="1 3" key="1">
    <citation type="submission" date="2019-03" db="EMBL/GenBank/DDBJ databases">
        <title>Genomic Encyclopedia of Type Strains, Phase IV (KMG-IV): sequencing the most valuable type-strain genomes for metagenomic binning, comparative biology and taxonomic classification.</title>
        <authorList>
            <person name="Goeker M."/>
        </authorList>
    </citation>
    <scope>NUCLEOTIDE SEQUENCE [LARGE SCALE GENOMIC DNA]</scope>
    <source>
        <strain evidence="1 3">DSM 12034</strain>
    </source>
</reference>
<gene>
    <name evidence="1" type="ORF">EDC36_12011</name>
    <name evidence="2" type="ORF">Tigna_02362</name>
</gene>
<dbReference type="Proteomes" id="UP000315577">
    <property type="component" value="Unassembled WGS sequence"/>
</dbReference>
<evidence type="ECO:0000313" key="3">
    <source>
        <dbReference type="Proteomes" id="UP000295536"/>
    </source>
</evidence>
<sequence length="121" mass="12882">MGETATITPQDVARGLFMAAQEDGIDWQQARLPADAIRYEAAAQAALQAWALGSPDWDKGLPPPTRELATLFLADFMLKLMRGDLAGRSWTVQAGLSAAQQARLAIAQELATAAGRGVPPH</sequence>
<keyword evidence="4" id="KW-1185">Reference proteome</keyword>
<protein>
    <submittedName>
        <fullName evidence="1">Uncharacterized protein</fullName>
    </submittedName>
</protein>
<name>A0A4R3L3J4_9BURK</name>
<accession>A0A4R3L3J4</accession>
<proteinExistence type="predicted"/>
<dbReference type="Proteomes" id="UP000295536">
    <property type="component" value="Unassembled WGS sequence"/>
</dbReference>
<evidence type="ECO:0000313" key="1">
    <source>
        <dbReference type="EMBL" id="TCS94089.1"/>
    </source>
</evidence>
<dbReference type="EMBL" id="VJNC01000020">
    <property type="protein sequence ID" value="TSE18915.1"/>
    <property type="molecule type" value="Genomic_DNA"/>
</dbReference>
<reference evidence="2 4" key="2">
    <citation type="submission" date="2019-07" db="EMBL/GenBank/DDBJ databases">
        <title>Tepidimonas ignava SPS-1037 draft genome.</title>
        <authorList>
            <person name="Da Costa M.S."/>
            <person name="Froufe H.J.C."/>
            <person name="Egas C."/>
            <person name="Albuquerque L."/>
        </authorList>
    </citation>
    <scope>NUCLEOTIDE SEQUENCE [LARGE SCALE GENOMIC DNA]</scope>
    <source>
        <strain evidence="2 4">SPS-1037</strain>
    </source>
</reference>
<dbReference type="EMBL" id="SMAH01000020">
    <property type="protein sequence ID" value="TCS94089.1"/>
    <property type="molecule type" value="Genomic_DNA"/>
</dbReference>
<dbReference type="AlphaFoldDB" id="A0A4R3L3J4"/>